<sequence>MVDQMTAILNPNPQKDTPELIFRWPAMRNATRQYLRVDDPFSLREKLFEERFHVWERLYRPQNCAYCTN</sequence>
<evidence type="ECO:0000313" key="1">
    <source>
        <dbReference type="EMBL" id="KOB64475.1"/>
    </source>
</evidence>
<gene>
    <name evidence="1" type="ORF">OBRU01_24082</name>
</gene>
<evidence type="ECO:0000313" key="2">
    <source>
        <dbReference type="Proteomes" id="UP000037510"/>
    </source>
</evidence>
<dbReference type="Proteomes" id="UP000037510">
    <property type="component" value="Unassembled WGS sequence"/>
</dbReference>
<comment type="caution">
    <text evidence="1">The sequence shown here is derived from an EMBL/GenBank/DDBJ whole genome shotgun (WGS) entry which is preliminary data.</text>
</comment>
<dbReference type="EMBL" id="JTDY01008627">
    <property type="protein sequence ID" value="KOB64475.1"/>
    <property type="molecule type" value="Genomic_DNA"/>
</dbReference>
<proteinExistence type="predicted"/>
<name>A0A0L7KMX7_OPEBR</name>
<organism evidence="1 2">
    <name type="scientific">Operophtera brumata</name>
    <name type="common">Winter moth</name>
    <name type="synonym">Phalaena brumata</name>
    <dbReference type="NCBI Taxonomy" id="104452"/>
    <lineage>
        <taxon>Eukaryota</taxon>
        <taxon>Metazoa</taxon>
        <taxon>Ecdysozoa</taxon>
        <taxon>Arthropoda</taxon>
        <taxon>Hexapoda</taxon>
        <taxon>Insecta</taxon>
        <taxon>Pterygota</taxon>
        <taxon>Neoptera</taxon>
        <taxon>Endopterygota</taxon>
        <taxon>Lepidoptera</taxon>
        <taxon>Glossata</taxon>
        <taxon>Ditrysia</taxon>
        <taxon>Geometroidea</taxon>
        <taxon>Geometridae</taxon>
        <taxon>Larentiinae</taxon>
        <taxon>Operophtera</taxon>
    </lineage>
</organism>
<dbReference type="AlphaFoldDB" id="A0A0L7KMX7"/>
<keyword evidence="2" id="KW-1185">Reference proteome</keyword>
<accession>A0A0L7KMX7</accession>
<reference evidence="1 2" key="1">
    <citation type="journal article" date="2015" name="Genome Biol. Evol.">
        <title>The genome of winter moth (Operophtera brumata) provides a genomic perspective on sexual dimorphism and phenology.</title>
        <authorList>
            <person name="Derks M.F."/>
            <person name="Smit S."/>
            <person name="Salis L."/>
            <person name="Schijlen E."/>
            <person name="Bossers A."/>
            <person name="Mateman C."/>
            <person name="Pijl A.S."/>
            <person name="de Ridder D."/>
            <person name="Groenen M.A."/>
            <person name="Visser M.E."/>
            <person name="Megens H.J."/>
        </authorList>
    </citation>
    <scope>NUCLEOTIDE SEQUENCE [LARGE SCALE GENOMIC DNA]</scope>
    <source>
        <strain evidence="1">WM2013NL</strain>
        <tissue evidence="1">Head and thorax</tissue>
    </source>
</reference>
<protein>
    <submittedName>
        <fullName evidence="1">Uncharacterized protein</fullName>
    </submittedName>
</protein>